<proteinExistence type="predicted"/>
<dbReference type="Pfam" id="PF00642">
    <property type="entry name" value="zf-CCCH"/>
    <property type="match status" value="1"/>
</dbReference>
<evidence type="ECO:0000259" key="6">
    <source>
        <dbReference type="PROSITE" id="PS50103"/>
    </source>
</evidence>
<dbReference type="GO" id="GO:0008270">
    <property type="term" value="F:zinc ion binding"/>
    <property type="evidence" value="ECO:0007669"/>
    <property type="project" value="UniProtKB-KW"/>
</dbReference>
<keyword evidence="2 4" id="KW-0863">Zinc-finger</keyword>
<accession>A0A485LT26</accession>
<feature type="domain" description="C3H1-type" evidence="6">
    <location>
        <begin position="31"/>
        <end position="58"/>
    </location>
</feature>
<feature type="compositionally biased region" description="Basic and acidic residues" evidence="5">
    <location>
        <begin position="126"/>
        <end position="147"/>
    </location>
</feature>
<feature type="zinc finger region" description="C3H1-type" evidence="4">
    <location>
        <begin position="31"/>
        <end position="58"/>
    </location>
</feature>
<reference evidence="8 9" key="1">
    <citation type="submission" date="2019-03" db="EMBL/GenBank/DDBJ databases">
        <authorList>
            <person name="Gaulin E."/>
            <person name="Dumas B."/>
        </authorList>
    </citation>
    <scope>NUCLEOTIDE SEQUENCE [LARGE SCALE GENOMIC DNA]</scope>
    <source>
        <strain evidence="8">CBS 568.67</strain>
    </source>
</reference>
<dbReference type="EMBL" id="CAADRA010007562">
    <property type="protein sequence ID" value="VFU02070.1"/>
    <property type="molecule type" value="Genomic_DNA"/>
</dbReference>
<name>A0A485LT26_9STRA</name>
<dbReference type="OrthoDB" id="10273165at2759"/>
<protein>
    <submittedName>
        <fullName evidence="8">Aste57867_25447 protein</fullName>
    </submittedName>
</protein>
<gene>
    <name evidence="8" type="primary">Aste57867_25447</name>
    <name evidence="7" type="ORF">As57867_025368</name>
    <name evidence="8" type="ORF">ASTE57867_25447</name>
</gene>
<reference evidence="7" key="2">
    <citation type="submission" date="2019-06" db="EMBL/GenBank/DDBJ databases">
        <title>Genomics analysis of Aphanomyces spp. identifies a new class of oomycete effector associated with host adaptation.</title>
        <authorList>
            <person name="Gaulin E."/>
        </authorList>
    </citation>
    <scope>NUCLEOTIDE SEQUENCE</scope>
    <source>
        <strain evidence="7">CBS 578.67</strain>
    </source>
</reference>
<evidence type="ECO:0000313" key="7">
    <source>
        <dbReference type="EMBL" id="KAF0682434.1"/>
    </source>
</evidence>
<evidence type="ECO:0000256" key="2">
    <source>
        <dbReference type="ARBA" id="ARBA00022771"/>
    </source>
</evidence>
<dbReference type="InterPro" id="IPR036855">
    <property type="entry name" value="Znf_CCCH_sf"/>
</dbReference>
<keyword evidence="9" id="KW-1185">Reference proteome</keyword>
<evidence type="ECO:0000256" key="1">
    <source>
        <dbReference type="ARBA" id="ARBA00022723"/>
    </source>
</evidence>
<evidence type="ECO:0000256" key="4">
    <source>
        <dbReference type="PROSITE-ProRule" id="PRU00723"/>
    </source>
</evidence>
<evidence type="ECO:0000313" key="9">
    <source>
        <dbReference type="Proteomes" id="UP000332933"/>
    </source>
</evidence>
<sequence>MAASSLVCRYFHMRRGCKRGNSCQYDHAGVPKDVLCEYFGTSVGCNRGSRCKFYHEDTKGDVESTNQRDNDAAVGEYGEMNNLGDFDDALQDHDILLASFGVKPWDSDADDIVDFVDDQQEDDDIKQENVDDRETQSKKRVVRRAEDAVVGPSTRSSKRRKKKYSDVLEMYEEDMDDDVVLPA</sequence>
<feature type="region of interest" description="Disordered" evidence="5">
    <location>
        <begin position="121"/>
        <end position="164"/>
    </location>
</feature>
<dbReference type="Proteomes" id="UP000332933">
    <property type="component" value="Unassembled WGS sequence"/>
</dbReference>
<keyword evidence="1 4" id="KW-0479">Metal-binding</keyword>
<keyword evidence="3 4" id="KW-0862">Zinc</keyword>
<organism evidence="8 9">
    <name type="scientific">Aphanomyces stellatus</name>
    <dbReference type="NCBI Taxonomy" id="120398"/>
    <lineage>
        <taxon>Eukaryota</taxon>
        <taxon>Sar</taxon>
        <taxon>Stramenopiles</taxon>
        <taxon>Oomycota</taxon>
        <taxon>Saprolegniomycetes</taxon>
        <taxon>Saprolegniales</taxon>
        <taxon>Verrucalvaceae</taxon>
        <taxon>Aphanomyces</taxon>
    </lineage>
</organism>
<dbReference type="InterPro" id="IPR000571">
    <property type="entry name" value="Znf_CCCH"/>
</dbReference>
<evidence type="ECO:0000313" key="8">
    <source>
        <dbReference type="EMBL" id="VFU02070.1"/>
    </source>
</evidence>
<dbReference type="PROSITE" id="PS50103">
    <property type="entry name" value="ZF_C3H1"/>
    <property type="match status" value="2"/>
</dbReference>
<dbReference type="SMART" id="SM00356">
    <property type="entry name" value="ZnF_C3H1"/>
    <property type="match status" value="2"/>
</dbReference>
<evidence type="ECO:0000256" key="3">
    <source>
        <dbReference type="ARBA" id="ARBA00022833"/>
    </source>
</evidence>
<dbReference type="AlphaFoldDB" id="A0A485LT26"/>
<evidence type="ECO:0000256" key="5">
    <source>
        <dbReference type="SAM" id="MobiDB-lite"/>
    </source>
</evidence>
<dbReference type="SUPFAM" id="SSF90229">
    <property type="entry name" value="CCCH zinc finger"/>
    <property type="match status" value="2"/>
</dbReference>
<dbReference type="EMBL" id="VJMH01007536">
    <property type="protein sequence ID" value="KAF0682434.1"/>
    <property type="molecule type" value="Genomic_DNA"/>
</dbReference>
<dbReference type="Gene3D" id="4.10.1000.10">
    <property type="entry name" value="Zinc finger, CCCH-type"/>
    <property type="match status" value="1"/>
</dbReference>
<feature type="zinc finger region" description="C3H1-type" evidence="4">
    <location>
        <begin position="2"/>
        <end position="30"/>
    </location>
</feature>
<feature type="domain" description="C3H1-type" evidence="6">
    <location>
        <begin position="2"/>
        <end position="30"/>
    </location>
</feature>